<organism evidence="1 2">
    <name type="scientific">Botrytis tulipae</name>
    <dbReference type="NCBI Taxonomy" id="87230"/>
    <lineage>
        <taxon>Eukaryota</taxon>
        <taxon>Fungi</taxon>
        <taxon>Dikarya</taxon>
        <taxon>Ascomycota</taxon>
        <taxon>Pezizomycotina</taxon>
        <taxon>Leotiomycetes</taxon>
        <taxon>Helotiales</taxon>
        <taxon>Sclerotiniaceae</taxon>
        <taxon>Botrytis</taxon>
    </lineage>
</organism>
<reference evidence="1 2" key="1">
    <citation type="submission" date="2017-12" db="EMBL/GenBank/DDBJ databases">
        <title>Comparative genomics of Botrytis spp.</title>
        <authorList>
            <person name="Valero-Jimenez C.A."/>
            <person name="Tapia P."/>
            <person name="Veloso J."/>
            <person name="Silva-Moreno E."/>
            <person name="Staats M."/>
            <person name="Valdes J.H."/>
            <person name="Van Kan J.A.L."/>
        </authorList>
    </citation>
    <scope>NUCLEOTIDE SEQUENCE [LARGE SCALE GENOMIC DNA]</scope>
    <source>
        <strain evidence="1 2">Bt9001</strain>
    </source>
</reference>
<gene>
    <name evidence="1" type="ORF">BTUL_0051g00470</name>
</gene>
<dbReference type="EMBL" id="PQXH01000051">
    <property type="protein sequence ID" value="TGO14581.1"/>
    <property type="molecule type" value="Genomic_DNA"/>
</dbReference>
<evidence type="ECO:0000313" key="2">
    <source>
        <dbReference type="Proteomes" id="UP000297777"/>
    </source>
</evidence>
<dbReference type="AlphaFoldDB" id="A0A4Z1EZC3"/>
<dbReference type="Proteomes" id="UP000297777">
    <property type="component" value="Unassembled WGS sequence"/>
</dbReference>
<accession>A0A4Z1EZC3</accession>
<protein>
    <submittedName>
        <fullName evidence="1">Uncharacterized protein</fullName>
    </submittedName>
</protein>
<comment type="caution">
    <text evidence="1">The sequence shown here is derived from an EMBL/GenBank/DDBJ whole genome shotgun (WGS) entry which is preliminary data.</text>
</comment>
<keyword evidence="2" id="KW-1185">Reference proteome</keyword>
<evidence type="ECO:0000313" key="1">
    <source>
        <dbReference type="EMBL" id="TGO14581.1"/>
    </source>
</evidence>
<proteinExistence type="predicted"/>
<sequence length="453" mass="51224">MSASQSSSRNNRVSVNDDVINFMDIPEADRETFLIDLKHGFFNLSLVPEDMKEEVVGKLEIAFNTRESTVDETNEQPNTTELPTIIDVLESCTADSTTNTIQFSMNRGGDGITWAELQKRGTKVIAKARAASSELLAEQKNHHAEETIESVATHILEDSKETELKIARNELIEADRIIQRQDTKIAQLLEWKNQNSLLVENMAKEHKASLQTKNMEIVNLKTSSSADLATLDKKYEPLIEVAVQILGRKRELSKPGNLRNSTLIEEGNSAAHGGRCLADLQRMEIKPMDDDTDWFEKGYGVTDKGAQRFKGSSGFRKLINMRFDLRNLEYIDQQVISEFETTFQKIKTQINESLPAEGETDKDSAYIMEALLLKDPVVKKLFQDVCSKWVAAVDRDQTTRREIRKDPHKNSKAMSFGRRSYLSAKTNRSRWNKGSSIMETISEGVKSAIEKIL</sequence>
<dbReference type="OrthoDB" id="3514503at2759"/>
<name>A0A4Z1EZC3_9HELO</name>